<dbReference type="eggNOG" id="ENOG5032JTQ">
    <property type="taxonomic scope" value="Bacteria"/>
</dbReference>
<sequence length="160" mass="18903">MKKYEILQNGNNEMIISFYFNKKSLTIPSILLISFLAVVVTRIAPKQMLEIWGSLIIATLCILHLVFYDYFEWNKNKYHKINIKDDDLFINNVFHCKLYKLQSVNIAYANGKHNVGWMVYLNVFPNSSYDHIIKKRLKEKEAHEIATEISLFLDRNIKVE</sequence>
<reference evidence="2 3" key="1">
    <citation type="submission" date="2014-07" db="EMBL/GenBank/DDBJ databases">
        <title>Genome of Flavobacterium reichenbachii LMG 25512.</title>
        <authorList>
            <person name="Stropko S.J."/>
            <person name="Pipes S.E."/>
            <person name="Newman J.D."/>
        </authorList>
    </citation>
    <scope>NUCLEOTIDE SEQUENCE [LARGE SCALE GENOMIC DNA]</scope>
    <source>
        <strain evidence="2 3">LMG 25512</strain>
    </source>
</reference>
<evidence type="ECO:0000313" key="2">
    <source>
        <dbReference type="EMBL" id="KFF05779.1"/>
    </source>
</evidence>
<proteinExistence type="predicted"/>
<keyword evidence="1" id="KW-0472">Membrane</keyword>
<comment type="caution">
    <text evidence="2">The sequence shown here is derived from an EMBL/GenBank/DDBJ whole genome shotgun (WGS) entry which is preliminary data.</text>
</comment>
<keyword evidence="1" id="KW-0812">Transmembrane</keyword>
<keyword evidence="3" id="KW-1185">Reference proteome</keyword>
<dbReference type="EMBL" id="JPRL01000001">
    <property type="protein sequence ID" value="KFF05779.1"/>
    <property type="molecule type" value="Genomic_DNA"/>
</dbReference>
<dbReference type="OrthoDB" id="1367010at2"/>
<gene>
    <name evidence="2" type="ORF">IW19_09710</name>
</gene>
<dbReference type="Proteomes" id="UP000028715">
    <property type="component" value="Unassembled WGS sequence"/>
</dbReference>
<organism evidence="2 3">
    <name type="scientific">Flavobacterium reichenbachii</name>
    <dbReference type="NCBI Taxonomy" id="362418"/>
    <lineage>
        <taxon>Bacteria</taxon>
        <taxon>Pseudomonadati</taxon>
        <taxon>Bacteroidota</taxon>
        <taxon>Flavobacteriia</taxon>
        <taxon>Flavobacteriales</taxon>
        <taxon>Flavobacteriaceae</taxon>
        <taxon>Flavobacterium</taxon>
    </lineage>
</organism>
<name>A0A085ZMW5_9FLAO</name>
<dbReference type="RefSeq" id="WP_035683492.1">
    <property type="nucleotide sequence ID" value="NZ_JPRL01000001.1"/>
</dbReference>
<feature type="transmembrane region" description="Helical" evidence="1">
    <location>
        <begin position="51"/>
        <end position="71"/>
    </location>
</feature>
<dbReference type="STRING" id="362418.IW19_09710"/>
<keyword evidence="1" id="KW-1133">Transmembrane helix</keyword>
<protein>
    <recommendedName>
        <fullName evidence="4">DUF304 domain-containing protein</fullName>
    </recommendedName>
</protein>
<accession>A0A085ZMW5</accession>
<feature type="transmembrane region" description="Helical" evidence="1">
    <location>
        <begin position="25"/>
        <end position="45"/>
    </location>
</feature>
<evidence type="ECO:0008006" key="4">
    <source>
        <dbReference type="Google" id="ProtNLM"/>
    </source>
</evidence>
<dbReference type="AlphaFoldDB" id="A0A085ZMW5"/>
<evidence type="ECO:0000256" key="1">
    <source>
        <dbReference type="SAM" id="Phobius"/>
    </source>
</evidence>
<evidence type="ECO:0000313" key="3">
    <source>
        <dbReference type="Proteomes" id="UP000028715"/>
    </source>
</evidence>